<dbReference type="InterPro" id="IPR038972">
    <property type="entry name" value="YiaA-like"/>
</dbReference>
<dbReference type="RefSeq" id="WP_193675939.1">
    <property type="nucleotide sequence ID" value="NZ_JADDIV010000002.1"/>
</dbReference>
<dbReference type="Proteomes" id="UP000806285">
    <property type="component" value="Unassembled WGS sequence"/>
</dbReference>
<feature type="transmembrane region" description="Helical" evidence="1">
    <location>
        <begin position="16"/>
        <end position="38"/>
    </location>
</feature>
<keyword evidence="4" id="KW-1185">Reference proteome</keyword>
<feature type="transmembrane region" description="Helical" evidence="1">
    <location>
        <begin position="76"/>
        <end position="97"/>
    </location>
</feature>
<keyword evidence="1" id="KW-1133">Transmembrane helix</keyword>
<feature type="transmembrane region" description="Helical" evidence="1">
    <location>
        <begin position="103"/>
        <end position="124"/>
    </location>
</feature>
<protein>
    <recommendedName>
        <fullName evidence="2">YiaAB two helix domain-containing protein</fullName>
    </recommendedName>
</protein>
<dbReference type="Pfam" id="PF05360">
    <property type="entry name" value="YiaAB"/>
    <property type="match status" value="2"/>
</dbReference>
<comment type="caution">
    <text evidence="3">The sequence shown here is derived from an EMBL/GenBank/DDBJ whole genome shotgun (WGS) entry which is preliminary data.</text>
</comment>
<name>A0ABR9S1G8_9BURK</name>
<dbReference type="PANTHER" id="PTHR37290:SF1">
    <property type="entry name" value="INNER MEMBRANE PROTEIN YIAA"/>
    <property type="match status" value="1"/>
</dbReference>
<feature type="transmembrane region" description="Helical" evidence="1">
    <location>
        <begin position="44"/>
        <end position="64"/>
    </location>
</feature>
<feature type="domain" description="YiaAB two helix" evidence="2">
    <location>
        <begin position="14"/>
        <end position="66"/>
    </location>
</feature>
<evidence type="ECO:0000313" key="3">
    <source>
        <dbReference type="EMBL" id="MBE7367323.1"/>
    </source>
</evidence>
<dbReference type="PANTHER" id="PTHR37290">
    <property type="entry name" value="INNER MEMBRANE PROTEIN YIAA-RELATED"/>
    <property type="match status" value="1"/>
</dbReference>
<feature type="domain" description="YiaAB two helix" evidence="2">
    <location>
        <begin position="77"/>
        <end position="129"/>
    </location>
</feature>
<keyword evidence="1" id="KW-0812">Transmembrane</keyword>
<dbReference type="EMBL" id="JADDIV010000002">
    <property type="protein sequence ID" value="MBE7367323.1"/>
    <property type="molecule type" value="Genomic_DNA"/>
</dbReference>
<proteinExistence type="predicted"/>
<keyword evidence="1" id="KW-0472">Membrane</keyword>
<evidence type="ECO:0000256" key="1">
    <source>
        <dbReference type="SAM" id="Phobius"/>
    </source>
</evidence>
<evidence type="ECO:0000313" key="4">
    <source>
        <dbReference type="Proteomes" id="UP000806285"/>
    </source>
</evidence>
<accession>A0ABR9S1G8</accession>
<sequence>MATQYIMQRDTSTWRLQVWLSFALSILAAAVGVIQLPGAELDRAFLAIGFFFCLFTVFAVAKTIRDNRDSQVDTSSWVMTVWIAFAAAVALTAWGLWRMNIPYWQKAYMMVTWLFMVSSAFTLAKTLRDGHEADIMERQGPPTETGPLAERG</sequence>
<reference evidence="3 4" key="1">
    <citation type="submission" date="2020-10" db="EMBL/GenBank/DDBJ databases">
        <title>Ramlibacter sp. HM2 16S ribosomal RNA gene Genome sequencing and assembly.</title>
        <authorList>
            <person name="Kang M."/>
        </authorList>
    </citation>
    <scope>NUCLEOTIDE SEQUENCE [LARGE SCALE GENOMIC DNA]</scope>
    <source>
        <strain evidence="3 4">HM2</strain>
    </source>
</reference>
<organism evidence="3 4">
    <name type="scientific">Ramlibacter pallidus</name>
    <dbReference type="NCBI Taxonomy" id="2780087"/>
    <lineage>
        <taxon>Bacteria</taxon>
        <taxon>Pseudomonadati</taxon>
        <taxon>Pseudomonadota</taxon>
        <taxon>Betaproteobacteria</taxon>
        <taxon>Burkholderiales</taxon>
        <taxon>Comamonadaceae</taxon>
        <taxon>Ramlibacter</taxon>
    </lineage>
</organism>
<evidence type="ECO:0000259" key="2">
    <source>
        <dbReference type="Pfam" id="PF05360"/>
    </source>
</evidence>
<gene>
    <name evidence="3" type="ORF">IM787_07095</name>
</gene>
<dbReference type="InterPro" id="IPR008024">
    <property type="entry name" value="YiaAB"/>
</dbReference>